<dbReference type="Proteomes" id="UP000198341">
    <property type="component" value="Chromosome 1"/>
</dbReference>
<evidence type="ECO:0000313" key="3">
    <source>
        <dbReference type="Proteomes" id="UP000198341"/>
    </source>
</evidence>
<feature type="compositionally biased region" description="Polar residues" evidence="1">
    <location>
        <begin position="20"/>
        <end position="31"/>
    </location>
</feature>
<proteinExistence type="predicted"/>
<feature type="region of interest" description="Disordered" evidence="1">
    <location>
        <begin position="156"/>
        <end position="243"/>
    </location>
</feature>
<dbReference type="GeneID" id="19018190"/>
<gene>
    <name evidence="2" type="ORF">Bathy01g04550</name>
</gene>
<dbReference type="OrthoDB" id="1620396at2759"/>
<sequence length="299" mass="33798">MKTFSSERSAVSSYGEHHPMTNQQQQYQRSGATGVVPMQHVAQQQQPTASQLISKNRRELRKRKQMARKFGTREILIVQSLIERCLTFYATKEEVIEILEKKCGIDEVISSVIWDQLEQQNEEFFKEYHRRLKMKERIEAFNEEICNYAQTIGIIPSEVEEEEDEEDGRNTMSNDENVNNNRSEEGSHDASEGNKQKKKKKSKKAKTKEAATTATKKAEEEKNKKDNNNNNSNKRTGTGALSGAVSAALTPLALAPGELRNLNDNPEADLPSMELSFEEEKDEIPLPQAPPVVAEKATA</sequence>
<dbReference type="PANTHER" id="PTHR31871:SF1">
    <property type="entry name" value="HISTIDINE-TRNA LIGASE"/>
    <property type="match status" value="1"/>
</dbReference>
<feature type="compositionally biased region" description="Basic residues" evidence="1">
    <location>
        <begin position="196"/>
        <end position="206"/>
    </location>
</feature>
<reference evidence="2 3" key="1">
    <citation type="submission" date="2011-10" db="EMBL/GenBank/DDBJ databases">
        <authorList>
            <person name="Genoscope - CEA"/>
        </authorList>
    </citation>
    <scope>NUCLEOTIDE SEQUENCE [LARGE SCALE GENOMIC DNA]</scope>
    <source>
        <strain evidence="2 3">RCC 1105</strain>
    </source>
</reference>
<dbReference type="AlphaFoldDB" id="K8EPB0"/>
<evidence type="ECO:0000256" key="1">
    <source>
        <dbReference type="SAM" id="MobiDB-lite"/>
    </source>
</evidence>
<dbReference type="InterPro" id="IPR006476">
    <property type="entry name" value="CHP01589_pln"/>
</dbReference>
<feature type="compositionally biased region" description="Basic and acidic residues" evidence="1">
    <location>
        <begin position="216"/>
        <end position="227"/>
    </location>
</feature>
<dbReference type="Pfam" id="PF09713">
    <property type="entry name" value="A_thal_3526"/>
    <property type="match status" value="1"/>
</dbReference>
<feature type="compositionally biased region" description="Basic and acidic residues" evidence="1">
    <location>
        <begin position="182"/>
        <end position="195"/>
    </location>
</feature>
<dbReference type="RefSeq" id="XP_007515406.1">
    <property type="nucleotide sequence ID" value="XM_007515344.1"/>
</dbReference>
<feature type="compositionally biased region" description="Polar residues" evidence="1">
    <location>
        <begin position="1"/>
        <end position="12"/>
    </location>
</feature>
<evidence type="ECO:0000313" key="2">
    <source>
        <dbReference type="EMBL" id="CCO14285.1"/>
    </source>
</evidence>
<keyword evidence="3" id="KW-1185">Reference proteome</keyword>
<feature type="region of interest" description="Disordered" evidence="1">
    <location>
        <begin position="1"/>
        <end position="32"/>
    </location>
</feature>
<dbReference type="KEGG" id="bpg:Bathy01g04550"/>
<organism evidence="2 3">
    <name type="scientific">Bathycoccus prasinos</name>
    <dbReference type="NCBI Taxonomy" id="41875"/>
    <lineage>
        <taxon>Eukaryota</taxon>
        <taxon>Viridiplantae</taxon>
        <taxon>Chlorophyta</taxon>
        <taxon>Mamiellophyceae</taxon>
        <taxon>Mamiellales</taxon>
        <taxon>Bathycoccaceae</taxon>
        <taxon>Bathycoccus</taxon>
    </lineage>
</organism>
<accession>K8EPB0</accession>
<feature type="region of interest" description="Disordered" evidence="1">
    <location>
        <begin position="256"/>
        <end position="299"/>
    </location>
</feature>
<dbReference type="STRING" id="41875.K8EPB0"/>
<protein>
    <submittedName>
        <fullName evidence="2">Uncharacterized protein</fullName>
    </submittedName>
</protein>
<feature type="compositionally biased region" description="Acidic residues" evidence="1">
    <location>
        <begin position="158"/>
        <end position="167"/>
    </location>
</feature>
<dbReference type="PANTHER" id="PTHR31871">
    <property type="entry name" value="OS02G0137100 PROTEIN"/>
    <property type="match status" value="1"/>
</dbReference>
<feature type="compositionally biased region" description="Polar residues" evidence="1">
    <location>
        <begin position="170"/>
        <end position="181"/>
    </location>
</feature>
<dbReference type="EMBL" id="FO082278">
    <property type="protein sequence ID" value="CCO14285.1"/>
    <property type="molecule type" value="Genomic_DNA"/>
</dbReference>
<dbReference type="NCBIfam" id="TIGR01589">
    <property type="entry name" value="A_thal_3526"/>
    <property type="match status" value="1"/>
</dbReference>
<name>K8EPB0_9CHLO</name>
<dbReference type="eggNOG" id="ENOG502QQTW">
    <property type="taxonomic scope" value="Eukaryota"/>
</dbReference>